<name>A0A0M2NYA2_STACC</name>
<proteinExistence type="predicted"/>
<gene>
    <name evidence="2" type="ORF">UF66_2006</name>
</gene>
<dbReference type="Proteomes" id="UP000034455">
    <property type="component" value="Unassembled WGS sequence"/>
</dbReference>
<dbReference type="AlphaFoldDB" id="A0A0M2NYA2"/>
<feature type="region of interest" description="Disordered" evidence="1">
    <location>
        <begin position="23"/>
        <end position="44"/>
    </location>
</feature>
<dbReference type="EMBL" id="LAKJ01000038">
    <property type="protein sequence ID" value="KKI62668.1"/>
    <property type="molecule type" value="Genomic_DNA"/>
</dbReference>
<reference evidence="2 3" key="1">
    <citation type="submission" date="2015-03" db="EMBL/GenBank/DDBJ databases">
        <title>Genome Assembly of Staphylococcus cohnii subsp. cohnii strain G22B2.</title>
        <authorList>
            <person name="Nair G."/>
            <person name="Kaur G."/>
            <person name="Khatri I."/>
            <person name="Singh N.K."/>
            <person name="Sathyabama S."/>
            <person name="Maurya S.K."/>
            <person name="Subramanian S."/>
            <person name="Agrewala J.N."/>
            <person name="Mayilraj S."/>
        </authorList>
    </citation>
    <scope>NUCLEOTIDE SEQUENCE [LARGE SCALE GENOMIC DNA]</scope>
    <source>
        <strain evidence="2 3">G22B2</strain>
    </source>
</reference>
<evidence type="ECO:0000256" key="1">
    <source>
        <dbReference type="SAM" id="MobiDB-lite"/>
    </source>
</evidence>
<accession>A0A0M2NYA2</accession>
<dbReference type="GeneID" id="58096348"/>
<comment type="caution">
    <text evidence="2">The sequence shown here is derived from an EMBL/GenBank/DDBJ whole genome shotgun (WGS) entry which is preliminary data.</text>
</comment>
<dbReference type="RefSeq" id="WP_019467780.1">
    <property type="nucleotide sequence ID" value="NZ_BKAS01000033.1"/>
</dbReference>
<sequence>MGIKDALKKLKPQKQSCCSVEIEEKTDKKDENNEKKENGNKNCC</sequence>
<evidence type="ECO:0000313" key="3">
    <source>
        <dbReference type="Proteomes" id="UP000034455"/>
    </source>
</evidence>
<organism evidence="2 3">
    <name type="scientific">Staphylococcus cohnii subsp. cohnii</name>
    <dbReference type="NCBI Taxonomy" id="74704"/>
    <lineage>
        <taxon>Bacteria</taxon>
        <taxon>Bacillati</taxon>
        <taxon>Bacillota</taxon>
        <taxon>Bacilli</taxon>
        <taxon>Bacillales</taxon>
        <taxon>Staphylococcaceae</taxon>
        <taxon>Staphylococcus</taxon>
        <taxon>Staphylococcus cohnii species complex</taxon>
    </lineage>
</organism>
<evidence type="ECO:0000313" key="2">
    <source>
        <dbReference type="EMBL" id="KKI62668.1"/>
    </source>
</evidence>
<protein>
    <submittedName>
        <fullName evidence="2">Uncharacterized protein</fullName>
    </submittedName>
</protein>
<dbReference type="PATRIC" id="fig|74704.6.peg.2063"/>